<keyword evidence="2" id="KW-1185">Reference proteome</keyword>
<name>A0A653CXF9_CALMS</name>
<dbReference type="OrthoDB" id="10396737at2759"/>
<dbReference type="AlphaFoldDB" id="A0A653CXF9"/>
<feature type="non-terminal residue" evidence="1">
    <location>
        <position position="50"/>
    </location>
</feature>
<sequence length="50" mass="6070">MVYGWSIHSELWHPYHNSDKTKQSLQSCTTVQYLRVLDLLSRRRCRKKGY</sequence>
<protein>
    <submittedName>
        <fullName evidence="1">Uncharacterized protein</fullName>
    </submittedName>
</protein>
<organism evidence="1 2">
    <name type="scientific">Callosobruchus maculatus</name>
    <name type="common">Southern cowpea weevil</name>
    <name type="synonym">Pulse bruchid</name>
    <dbReference type="NCBI Taxonomy" id="64391"/>
    <lineage>
        <taxon>Eukaryota</taxon>
        <taxon>Metazoa</taxon>
        <taxon>Ecdysozoa</taxon>
        <taxon>Arthropoda</taxon>
        <taxon>Hexapoda</taxon>
        <taxon>Insecta</taxon>
        <taxon>Pterygota</taxon>
        <taxon>Neoptera</taxon>
        <taxon>Endopterygota</taxon>
        <taxon>Coleoptera</taxon>
        <taxon>Polyphaga</taxon>
        <taxon>Cucujiformia</taxon>
        <taxon>Chrysomeloidea</taxon>
        <taxon>Chrysomelidae</taxon>
        <taxon>Bruchinae</taxon>
        <taxon>Bruchini</taxon>
        <taxon>Callosobruchus</taxon>
    </lineage>
</organism>
<reference evidence="1 2" key="1">
    <citation type="submission" date="2019-01" db="EMBL/GenBank/DDBJ databases">
        <authorList>
            <person name="Sayadi A."/>
        </authorList>
    </citation>
    <scope>NUCLEOTIDE SEQUENCE [LARGE SCALE GENOMIC DNA]</scope>
</reference>
<evidence type="ECO:0000313" key="2">
    <source>
        <dbReference type="Proteomes" id="UP000410492"/>
    </source>
</evidence>
<dbReference type="Proteomes" id="UP000410492">
    <property type="component" value="Unassembled WGS sequence"/>
</dbReference>
<accession>A0A653CXF9</accession>
<evidence type="ECO:0000313" key="1">
    <source>
        <dbReference type="EMBL" id="VEN52537.1"/>
    </source>
</evidence>
<gene>
    <name evidence="1" type="ORF">CALMAC_LOCUS12626</name>
</gene>
<proteinExistence type="predicted"/>
<dbReference type="EMBL" id="CAACVG010009207">
    <property type="protein sequence ID" value="VEN52537.1"/>
    <property type="molecule type" value="Genomic_DNA"/>
</dbReference>